<reference evidence="2 3" key="1">
    <citation type="journal article" date="2019" name="Nat. Commun.">
        <title>The antimicrobial potential of Streptomyces from insect microbiomes.</title>
        <authorList>
            <person name="Chevrette M.G."/>
            <person name="Carlson C.M."/>
            <person name="Ortega H.E."/>
            <person name="Thomas C."/>
            <person name="Ananiev G.E."/>
            <person name="Barns K.J."/>
            <person name="Book A.J."/>
            <person name="Cagnazzo J."/>
            <person name="Carlos C."/>
            <person name="Flanigan W."/>
            <person name="Grubbs K.J."/>
            <person name="Horn H.A."/>
            <person name="Hoffmann F.M."/>
            <person name="Klassen J.L."/>
            <person name="Knack J.J."/>
            <person name="Lewin G.R."/>
            <person name="McDonald B.R."/>
            <person name="Muller L."/>
            <person name="Melo W.G.P."/>
            <person name="Pinto-Tomas A.A."/>
            <person name="Schmitz A."/>
            <person name="Wendt-Pienkowski E."/>
            <person name="Wildman S."/>
            <person name="Zhao M."/>
            <person name="Zhang F."/>
            <person name="Bugni T.S."/>
            <person name="Andes D.R."/>
            <person name="Pupo M.T."/>
            <person name="Currie C.R."/>
        </authorList>
    </citation>
    <scope>NUCLEOTIDE SEQUENCE [LARGE SCALE GENOMIC DNA]</scope>
    <source>
        <strain evidence="2 3">SID5840</strain>
    </source>
</reference>
<dbReference type="GO" id="GO:0004371">
    <property type="term" value="F:glycerone kinase activity"/>
    <property type="evidence" value="ECO:0007669"/>
    <property type="project" value="InterPro"/>
</dbReference>
<protein>
    <submittedName>
        <fullName evidence="2">Dihydroxyacetone kinase subunit DhaK</fullName>
        <ecNumber evidence="2">2.7.1.121</ecNumber>
    </submittedName>
</protein>
<dbReference type="EC" id="2.7.1.121" evidence="2"/>
<dbReference type="AlphaFoldDB" id="A0A7K2IT21"/>
<comment type="caution">
    <text evidence="2">The sequence shown here is derived from an EMBL/GenBank/DDBJ whole genome shotgun (WGS) entry which is preliminary data.</text>
</comment>
<organism evidence="2 3">
    <name type="scientific">Nocardiopsis alba</name>
    <dbReference type="NCBI Taxonomy" id="53437"/>
    <lineage>
        <taxon>Bacteria</taxon>
        <taxon>Bacillati</taxon>
        <taxon>Actinomycetota</taxon>
        <taxon>Actinomycetes</taxon>
        <taxon>Streptosporangiales</taxon>
        <taxon>Nocardiopsidaceae</taxon>
        <taxon>Nocardiopsis</taxon>
    </lineage>
</organism>
<evidence type="ECO:0000313" key="3">
    <source>
        <dbReference type="Proteomes" id="UP000467124"/>
    </source>
</evidence>
<name>A0A7K2IT21_9ACTN</name>
<dbReference type="FunFam" id="3.40.50.10440:FF:000001">
    <property type="entry name" value="Dihydroxyacetone kinase, DhaK subunit"/>
    <property type="match status" value="1"/>
</dbReference>
<dbReference type="Gene3D" id="3.40.50.10440">
    <property type="entry name" value="Dihydroxyacetone kinase, domain 1"/>
    <property type="match status" value="1"/>
</dbReference>
<sequence length="331" mass="34828">MSRFFMNERETLVRQAVEGLVETHGDLVDAHTDPLFVTRREPAAGKVALISGGGSGHEPLHTGFVGYGMLDAAVPGEVFASPTALQVRAAIRAADSGEGTVMIVKNYTGDVLNFSIAAELLAETHRVERVLVDDDLATQSEDDGGPGRRGTAAVVAVEKICGAAAEAGAPITEVRDLGREVVSRSATLGIAFEACTHPMSGLRSFDLEPGEMEFGVGIHGERGIETRPVTEAASMVEALVTPLMERLGVRQGDVVSMIVNGLGATHGLELSVAAHEARRVLGGRGVRVARSLVGPYVTSLDMKGLSITLTAMTDGLVELWDAPVRTPALVW</sequence>
<dbReference type="PANTHER" id="PTHR28629">
    <property type="entry name" value="TRIOKINASE/FMN CYCLASE"/>
    <property type="match status" value="1"/>
</dbReference>
<gene>
    <name evidence="2" type="primary">dhaK</name>
    <name evidence="2" type="ORF">GTW20_12320</name>
</gene>
<dbReference type="GeneID" id="91393310"/>
<dbReference type="GO" id="GO:0047324">
    <property type="term" value="F:phosphoenolpyruvate-glycerone phosphotransferase activity"/>
    <property type="evidence" value="ECO:0007669"/>
    <property type="project" value="UniProtKB-EC"/>
</dbReference>
<dbReference type="Proteomes" id="UP000467124">
    <property type="component" value="Unassembled WGS sequence"/>
</dbReference>
<dbReference type="EMBL" id="WWHY01000001">
    <property type="protein sequence ID" value="MYR33026.1"/>
    <property type="molecule type" value="Genomic_DNA"/>
</dbReference>
<dbReference type="RefSeq" id="WP_017534334.1">
    <property type="nucleotide sequence ID" value="NZ_BAZE01000011.1"/>
</dbReference>
<dbReference type="Gene3D" id="3.30.1180.20">
    <property type="entry name" value="Dihydroxyacetone kinase, domain 2"/>
    <property type="match status" value="1"/>
</dbReference>
<proteinExistence type="predicted"/>
<keyword evidence="2" id="KW-0418">Kinase</keyword>
<accession>A0A7K2IT21</accession>
<dbReference type="Pfam" id="PF02733">
    <property type="entry name" value="Dak1"/>
    <property type="match status" value="1"/>
</dbReference>
<dbReference type="InterPro" id="IPR004006">
    <property type="entry name" value="DhaK_dom"/>
</dbReference>
<dbReference type="PANTHER" id="PTHR28629:SF4">
    <property type="entry name" value="TRIOKINASE_FMN CYCLASE"/>
    <property type="match status" value="1"/>
</dbReference>
<feature type="domain" description="DhaK" evidence="1">
    <location>
        <begin position="8"/>
        <end position="329"/>
    </location>
</feature>
<dbReference type="InterPro" id="IPR050861">
    <property type="entry name" value="Dihydroxyacetone_Kinase"/>
</dbReference>
<dbReference type="GO" id="GO:0019563">
    <property type="term" value="P:glycerol catabolic process"/>
    <property type="evidence" value="ECO:0007669"/>
    <property type="project" value="TreeGrafter"/>
</dbReference>
<dbReference type="PROSITE" id="PS51481">
    <property type="entry name" value="DHAK"/>
    <property type="match status" value="1"/>
</dbReference>
<dbReference type="GO" id="GO:0005829">
    <property type="term" value="C:cytosol"/>
    <property type="evidence" value="ECO:0007669"/>
    <property type="project" value="TreeGrafter"/>
</dbReference>
<dbReference type="SUPFAM" id="SSF82549">
    <property type="entry name" value="DAK1/DegV-like"/>
    <property type="match status" value="1"/>
</dbReference>
<evidence type="ECO:0000259" key="1">
    <source>
        <dbReference type="PROSITE" id="PS51481"/>
    </source>
</evidence>
<evidence type="ECO:0000313" key="2">
    <source>
        <dbReference type="EMBL" id="MYR33026.1"/>
    </source>
</evidence>
<keyword evidence="2" id="KW-0808">Transferase</keyword>